<proteinExistence type="predicted"/>
<accession>A0A4W4F278</accession>
<organism evidence="1 2">
    <name type="scientific">Electrophorus electricus</name>
    <name type="common">Electric eel</name>
    <name type="synonym">Gymnotus electricus</name>
    <dbReference type="NCBI Taxonomy" id="8005"/>
    <lineage>
        <taxon>Eukaryota</taxon>
        <taxon>Metazoa</taxon>
        <taxon>Chordata</taxon>
        <taxon>Craniata</taxon>
        <taxon>Vertebrata</taxon>
        <taxon>Euteleostomi</taxon>
        <taxon>Actinopterygii</taxon>
        <taxon>Neopterygii</taxon>
        <taxon>Teleostei</taxon>
        <taxon>Ostariophysi</taxon>
        <taxon>Gymnotiformes</taxon>
        <taxon>Gymnotoidei</taxon>
        <taxon>Gymnotidae</taxon>
        <taxon>Electrophorus</taxon>
    </lineage>
</organism>
<sequence>MNITKKRRSPMLKRAGSDIIKANRRVRMPLAPLMRRRIRPILANRITRNKVGETKYFSITSERNIPENEKICLKMASTEYIF</sequence>
<dbReference type="GeneTree" id="ENSGT01150000287030"/>
<keyword evidence="2" id="KW-1185">Reference proteome</keyword>
<reference evidence="2" key="2">
    <citation type="journal article" date="2017" name="Sci. Adv.">
        <title>A tail of two voltages: Proteomic comparison of the three electric organs of the electric eel.</title>
        <authorList>
            <person name="Traeger L.L."/>
            <person name="Sabat G."/>
            <person name="Barrett-Wilt G.A."/>
            <person name="Wells G.B."/>
            <person name="Sussman M.R."/>
        </authorList>
    </citation>
    <scope>NUCLEOTIDE SEQUENCE [LARGE SCALE GENOMIC DNA]</scope>
</reference>
<evidence type="ECO:0000313" key="1">
    <source>
        <dbReference type="Ensembl" id="ENSEEEP00000018242.1"/>
    </source>
</evidence>
<evidence type="ECO:0000313" key="2">
    <source>
        <dbReference type="Proteomes" id="UP000314983"/>
    </source>
</evidence>
<reference evidence="1" key="4">
    <citation type="submission" date="2025-08" db="UniProtKB">
        <authorList>
            <consortium name="Ensembl"/>
        </authorList>
    </citation>
    <scope>IDENTIFICATION</scope>
</reference>
<reference evidence="1" key="5">
    <citation type="submission" date="2025-09" db="UniProtKB">
        <authorList>
            <consortium name="Ensembl"/>
        </authorList>
    </citation>
    <scope>IDENTIFICATION</scope>
</reference>
<name>A0A4W4F278_ELEEL</name>
<protein>
    <submittedName>
        <fullName evidence="1">Uncharacterized protein</fullName>
    </submittedName>
</protein>
<dbReference type="AlphaFoldDB" id="A0A4W4F278"/>
<dbReference type="OMA" id="MASTEYI"/>
<dbReference type="Proteomes" id="UP000314983">
    <property type="component" value="Chromosome 1"/>
</dbReference>
<dbReference type="STRING" id="8005.ENSEEEP00000018242"/>
<reference evidence="1" key="3">
    <citation type="submission" date="2020-05" db="EMBL/GenBank/DDBJ databases">
        <title>Electrophorus electricus (electric eel) genome, fEleEle1, primary haplotype.</title>
        <authorList>
            <person name="Myers G."/>
            <person name="Meyer A."/>
            <person name="Fedrigo O."/>
            <person name="Formenti G."/>
            <person name="Rhie A."/>
            <person name="Tracey A."/>
            <person name="Sims Y."/>
            <person name="Jarvis E.D."/>
        </authorList>
    </citation>
    <scope>NUCLEOTIDE SEQUENCE [LARGE SCALE GENOMIC DNA]</scope>
</reference>
<dbReference type="Ensembl" id="ENSEEET00000018443.2">
    <property type="protein sequence ID" value="ENSEEEP00000018242.1"/>
    <property type="gene ID" value="ENSEEEG00000008961.2"/>
</dbReference>
<reference evidence="2" key="1">
    <citation type="journal article" date="2014" name="Science">
        <title>Nonhuman genetics. Genomic basis for the convergent evolution of electric organs.</title>
        <authorList>
            <person name="Gallant J.R."/>
            <person name="Traeger L.L."/>
            <person name="Volkening J.D."/>
            <person name="Moffett H."/>
            <person name="Chen P.H."/>
            <person name="Novina C.D."/>
            <person name="Phillips G.N.Jr."/>
            <person name="Anand R."/>
            <person name="Wells G.B."/>
            <person name="Pinch M."/>
            <person name="Guth R."/>
            <person name="Unguez G.A."/>
            <person name="Albert J.S."/>
            <person name="Zakon H.H."/>
            <person name="Samanta M.P."/>
            <person name="Sussman M.R."/>
        </authorList>
    </citation>
    <scope>NUCLEOTIDE SEQUENCE [LARGE SCALE GENOMIC DNA]</scope>
</reference>